<evidence type="ECO:0000313" key="11">
    <source>
        <dbReference type="Proteomes" id="UP000593626"/>
    </source>
</evidence>
<proteinExistence type="inferred from homology"/>
<sequence>MRKALIISLCCLLLASCVEQKQLERLGLITAIGYDIPDKSNPTIRGTVVMLNFSPELSNFTNVITQDGVTSKGIRRALNQESSHQVVSGQLRVAVYGREMAENGIRSIVDSFTRDASIGNMLYLVIAEGSAEELIKFKKGTLTYNFGTHLYNLIQQNVKDEQFPSPTLQDFINTYDNPGRDPILPIMGIDEDRIGLKEIGLLKGDRLVGTLSNKELFYLLIMMKGFGSASFDIDVPYDKISGQLYHSKAHKTAEEFRQGSVFVTVDNVSTKQKIKLVKKEPPTFKIDIKIKTRVLEVTDNIDFMQEKTFDILKEISNKQLEDGIRRNIAYLQEIESDPIGFGSIYQTKERKKELSQDEWVSIFKRATFDINVDTEFVRTGVTD</sequence>
<keyword evidence="11" id="KW-1185">Reference proteome</keyword>
<keyword evidence="4" id="KW-0732">Signal</keyword>
<keyword evidence="7" id="KW-0449">Lipoprotein</keyword>
<dbReference type="GO" id="GO:0016020">
    <property type="term" value="C:membrane"/>
    <property type="evidence" value="ECO:0007669"/>
    <property type="project" value="UniProtKB-SubCell"/>
</dbReference>
<keyword evidence="3" id="KW-0309">Germination</keyword>
<protein>
    <submittedName>
        <fullName evidence="10">Ger(X)C family spore germination protein</fullName>
    </submittedName>
</protein>
<dbReference type="InterPro" id="IPR038501">
    <property type="entry name" value="Spore_GerAC_C_sf"/>
</dbReference>
<feature type="domain" description="Spore germination GerAC-like C-terminal" evidence="8">
    <location>
        <begin position="199"/>
        <end position="380"/>
    </location>
</feature>
<evidence type="ECO:0000256" key="3">
    <source>
        <dbReference type="ARBA" id="ARBA00022544"/>
    </source>
</evidence>
<dbReference type="PANTHER" id="PTHR35789:SF1">
    <property type="entry name" value="SPORE GERMINATION PROTEIN B3"/>
    <property type="match status" value="1"/>
</dbReference>
<dbReference type="PROSITE" id="PS51257">
    <property type="entry name" value="PROKAR_LIPOPROTEIN"/>
    <property type="match status" value="1"/>
</dbReference>
<keyword evidence="6" id="KW-0564">Palmitate</keyword>
<dbReference type="InterPro" id="IPR046953">
    <property type="entry name" value="Spore_GerAC-like_C"/>
</dbReference>
<dbReference type="AlphaFoldDB" id="A0A7S8HFL1"/>
<organism evidence="10 11">
    <name type="scientific">Mangrovibacillus cuniculi</name>
    <dbReference type="NCBI Taxonomy" id="2593652"/>
    <lineage>
        <taxon>Bacteria</taxon>
        <taxon>Bacillati</taxon>
        <taxon>Bacillota</taxon>
        <taxon>Bacilli</taxon>
        <taxon>Bacillales</taxon>
        <taxon>Bacillaceae</taxon>
        <taxon>Mangrovibacillus</taxon>
    </lineage>
</organism>
<dbReference type="KEGG" id="mcui:G8O30_06010"/>
<reference evidence="10 11" key="1">
    <citation type="submission" date="2019-07" db="EMBL/GenBank/DDBJ databases">
        <title>Genome sequence of 2 isolates from Red Sea Mangroves.</title>
        <authorList>
            <person name="Sefrji F."/>
            <person name="Michoud G."/>
            <person name="Merlino G."/>
            <person name="Daffonchio D."/>
        </authorList>
    </citation>
    <scope>NUCLEOTIDE SEQUENCE [LARGE SCALE GENOMIC DNA]</scope>
    <source>
        <strain evidence="10 11">R1DC41</strain>
    </source>
</reference>
<gene>
    <name evidence="10" type="ORF">G8O30_06010</name>
</gene>
<dbReference type="PANTHER" id="PTHR35789">
    <property type="entry name" value="SPORE GERMINATION PROTEIN B3"/>
    <property type="match status" value="1"/>
</dbReference>
<evidence type="ECO:0000256" key="7">
    <source>
        <dbReference type="ARBA" id="ARBA00023288"/>
    </source>
</evidence>
<name>A0A7S8HFL1_9BACI</name>
<dbReference type="Proteomes" id="UP000593626">
    <property type="component" value="Chromosome"/>
</dbReference>
<evidence type="ECO:0000313" key="10">
    <source>
        <dbReference type="EMBL" id="QPC46550.1"/>
    </source>
</evidence>
<comment type="similarity">
    <text evidence="2">Belongs to the GerABKC lipoprotein family.</text>
</comment>
<evidence type="ECO:0000259" key="8">
    <source>
        <dbReference type="Pfam" id="PF05504"/>
    </source>
</evidence>
<dbReference type="RefSeq" id="WP_239674074.1">
    <property type="nucleotide sequence ID" value="NZ_CP049742.1"/>
</dbReference>
<dbReference type="GO" id="GO:0009847">
    <property type="term" value="P:spore germination"/>
    <property type="evidence" value="ECO:0007669"/>
    <property type="project" value="InterPro"/>
</dbReference>
<evidence type="ECO:0000256" key="1">
    <source>
        <dbReference type="ARBA" id="ARBA00004635"/>
    </source>
</evidence>
<dbReference type="NCBIfam" id="TIGR02887">
    <property type="entry name" value="spore_ger_x_C"/>
    <property type="match status" value="1"/>
</dbReference>
<evidence type="ECO:0000259" key="9">
    <source>
        <dbReference type="Pfam" id="PF25198"/>
    </source>
</evidence>
<comment type="subcellular location">
    <subcellularLocation>
        <location evidence="1">Membrane</location>
        <topology evidence="1">Lipid-anchor</topology>
    </subcellularLocation>
</comment>
<accession>A0A7S8HFL1</accession>
<evidence type="ECO:0000256" key="4">
    <source>
        <dbReference type="ARBA" id="ARBA00022729"/>
    </source>
</evidence>
<feature type="domain" description="Spore germination protein N-terminal" evidence="9">
    <location>
        <begin position="20"/>
        <end position="188"/>
    </location>
</feature>
<dbReference type="InterPro" id="IPR008844">
    <property type="entry name" value="Spore_GerAC-like"/>
</dbReference>
<dbReference type="Pfam" id="PF25198">
    <property type="entry name" value="Spore_GerAC_N"/>
    <property type="match status" value="1"/>
</dbReference>
<dbReference type="Pfam" id="PF05504">
    <property type="entry name" value="Spore_GerAC"/>
    <property type="match status" value="1"/>
</dbReference>
<evidence type="ECO:0000256" key="2">
    <source>
        <dbReference type="ARBA" id="ARBA00007886"/>
    </source>
</evidence>
<dbReference type="Gene3D" id="3.30.300.210">
    <property type="entry name" value="Nutrient germinant receptor protein C, domain 3"/>
    <property type="match status" value="1"/>
</dbReference>
<dbReference type="InterPro" id="IPR057336">
    <property type="entry name" value="GerAC_N"/>
</dbReference>
<dbReference type="EMBL" id="CP049742">
    <property type="protein sequence ID" value="QPC46550.1"/>
    <property type="molecule type" value="Genomic_DNA"/>
</dbReference>
<evidence type="ECO:0000256" key="6">
    <source>
        <dbReference type="ARBA" id="ARBA00023139"/>
    </source>
</evidence>
<evidence type="ECO:0000256" key="5">
    <source>
        <dbReference type="ARBA" id="ARBA00023136"/>
    </source>
</evidence>
<keyword evidence="5" id="KW-0472">Membrane</keyword>